<dbReference type="AlphaFoldDB" id="A0A8C6XVQ0"/>
<keyword evidence="2" id="KW-1185">Reference proteome</keyword>
<evidence type="ECO:0000313" key="1">
    <source>
        <dbReference type="Ensembl" id="ENSNNAP00000019184.1"/>
    </source>
</evidence>
<sequence length="142" mass="15904">CHSISLRAVIRVVFDYKGVWGDLNGDVLQPRDRRTTTILILGFHAKEGQAGSWPTLPGKQVGAGPLEMEKKAVEGMVVRISKDHTRAALHRHTLEEFVLRLADFIRATGHLLAEEFIVEIQATALARIRGINEKINQARLEF</sequence>
<dbReference type="Proteomes" id="UP000694559">
    <property type="component" value="Unplaced"/>
</dbReference>
<protein>
    <submittedName>
        <fullName evidence="1">Uncharacterized protein</fullName>
    </submittedName>
</protein>
<dbReference type="GeneTree" id="ENSGT00960000189385"/>
<dbReference type="Ensembl" id="ENSNNAT00000020141.1">
    <property type="protein sequence ID" value="ENSNNAP00000019184.1"/>
    <property type="gene ID" value="ENSNNAG00000012821.1"/>
</dbReference>
<proteinExistence type="predicted"/>
<dbReference type="OrthoDB" id="10461704at2759"/>
<dbReference type="OMA" id="SHIHNNA"/>
<name>A0A8C6XVQ0_NAJNA</name>
<accession>A0A8C6XVQ0</accession>
<organism evidence="1 2">
    <name type="scientific">Naja naja</name>
    <name type="common">Indian cobra</name>
    <dbReference type="NCBI Taxonomy" id="35670"/>
    <lineage>
        <taxon>Eukaryota</taxon>
        <taxon>Metazoa</taxon>
        <taxon>Chordata</taxon>
        <taxon>Craniata</taxon>
        <taxon>Vertebrata</taxon>
        <taxon>Euteleostomi</taxon>
        <taxon>Lepidosauria</taxon>
        <taxon>Squamata</taxon>
        <taxon>Bifurcata</taxon>
        <taxon>Unidentata</taxon>
        <taxon>Episquamata</taxon>
        <taxon>Toxicofera</taxon>
        <taxon>Serpentes</taxon>
        <taxon>Colubroidea</taxon>
        <taxon>Elapidae</taxon>
        <taxon>Elapinae</taxon>
        <taxon>Naja</taxon>
    </lineage>
</organism>
<evidence type="ECO:0000313" key="2">
    <source>
        <dbReference type="Proteomes" id="UP000694559"/>
    </source>
</evidence>
<reference evidence="1" key="2">
    <citation type="submission" date="2025-09" db="UniProtKB">
        <authorList>
            <consortium name="Ensembl"/>
        </authorList>
    </citation>
    <scope>IDENTIFICATION</scope>
</reference>
<reference evidence="1" key="1">
    <citation type="submission" date="2025-08" db="UniProtKB">
        <authorList>
            <consortium name="Ensembl"/>
        </authorList>
    </citation>
    <scope>IDENTIFICATION</scope>
</reference>